<evidence type="ECO:0000256" key="6">
    <source>
        <dbReference type="ARBA" id="ARBA00022801"/>
    </source>
</evidence>
<proteinExistence type="inferred from homology"/>
<dbReference type="Pfam" id="PF05108">
    <property type="entry name" value="T7SS_ESX1_EccB"/>
    <property type="match status" value="1"/>
</dbReference>
<dbReference type="InterPro" id="IPR044857">
    <property type="entry name" value="T7SS_EccB_R1"/>
</dbReference>
<protein>
    <submittedName>
        <fullName evidence="11">Type VII secretion protein EccB</fullName>
    </submittedName>
</protein>
<dbReference type="OrthoDB" id="3847604at2"/>
<evidence type="ECO:0000313" key="12">
    <source>
        <dbReference type="Proteomes" id="UP000244201"/>
    </source>
</evidence>
<evidence type="ECO:0000256" key="9">
    <source>
        <dbReference type="ARBA" id="ARBA00023136"/>
    </source>
</evidence>
<evidence type="ECO:0000256" key="10">
    <source>
        <dbReference type="SAM" id="Phobius"/>
    </source>
</evidence>
<keyword evidence="8 10" id="KW-1133">Transmembrane helix</keyword>
<evidence type="ECO:0000256" key="8">
    <source>
        <dbReference type="ARBA" id="ARBA00022989"/>
    </source>
</evidence>
<dbReference type="GeneID" id="55654588"/>
<evidence type="ECO:0000256" key="5">
    <source>
        <dbReference type="ARBA" id="ARBA00022741"/>
    </source>
</evidence>
<evidence type="ECO:0000313" key="11">
    <source>
        <dbReference type="EMBL" id="AVZ71613.1"/>
    </source>
</evidence>
<dbReference type="GO" id="GO:0016787">
    <property type="term" value="F:hydrolase activity"/>
    <property type="evidence" value="ECO:0007669"/>
    <property type="project" value="UniProtKB-KW"/>
</dbReference>
<keyword evidence="7" id="KW-0067">ATP-binding</keyword>
<dbReference type="InterPro" id="IPR007795">
    <property type="entry name" value="T7SS_EccB"/>
</dbReference>
<evidence type="ECO:0000256" key="2">
    <source>
        <dbReference type="ARBA" id="ARBA00008149"/>
    </source>
</evidence>
<dbReference type="EMBL" id="CP026304">
    <property type="protein sequence ID" value="AVZ71613.1"/>
    <property type="molecule type" value="Genomic_DNA"/>
</dbReference>
<evidence type="ECO:0000256" key="4">
    <source>
        <dbReference type="ARBA" id="ARBA00022692"/>
    </source>
</evidence>
<dbReference type="GO" id="GO:0005524">
    <property type="term" value="F:ATP binding"/>
    <property type="evidence" value="ECO:0007669"/>
    <property type="project" value="UniProtKB-KW"/>
</dbReference>
<dbReference type="AlphaFoldDB" id="A0A2R4SXL4"/>
<dbReference type="Proteomes" id="UP000244201">
    <property type="component" value="Chromosome"/>
</dbReference>
<reference evidence="11 12" key="1">
    <citation type="submission" date="2018-01" db="EMBL/GenBank/DDBJ databases">
        <title>Complete genome sequence of Streptomyces lunaelactis MM109T, a Ferroverdin A producer isolated from cave moonmilk deposits.</title>
        <authorList>
            <person name="Naome A."/>
            <person name="Martinet L."/>
            <person name="Maciejewska M."/>
            <person name="Anderssen S."/>
            <person name="Adam D."/>
            <person name="Tenconi E."/>
            <person name="Deflandre B."/>
            <person name="Arguelles-Arias A."/>
            <person name="Calusinska M."/>
            <person name="Copieters W."/>
            <person name="Karim L."/>
            <person name="Hanikenne M."/>
            <person name="Baurain D."/>
            <person name="van Wezel G."/>
            <person name="Smargiasso N."/>
            <person name="de Pauw E."/>
            <person name="Delfosse P."/>
            <person name="Rigali S."/>
        </authorList>
    </citation>
    <scope>NUCLEOTIDE SEQUENCE [LARGE SCALE GENOMIC DNA]</scope>
    <source>
        <strain evidence="11 12">MM109</strain>
    </source>
</reference>
<evidence type="ECO:0000256" key="7">
    <source>
        <dbReference type="ARBA" id="ARBA00022840"/>
    </source>
</evidence>
<dbReference type="Gene3D" id="3.30.2390.20">
    <property type="entry name" value="Type VII secretion system EccB, repeat 1 domain"/>
    <property type="match status" value="1"/>
</dbReference>
<dbReference type="Gene3D" id="2.40.50.910">
    <property type="entry name" value="Type VII secretion system EccB, repeat 3 domain"/>
    <property type="match status" value="1"/>
</dbReference>
<gene>
    <name evidence="11" type="primary">eccB</name>
    <name evidence="11" type="ORF">SLUN_04815</name>
</gene>
<keyword evidence="6" id="KW-0378">Hydrolase</keyword>
<dbReference type="PANTHER" id="PTHR40765:SF2">
    <property type="entry name" value="ESX-2 SECRETION SYSTEM ATPASE ECCB2"/>
    <property type="match status" value="1"/>
</dbReference>
<evidence type="ECO:0000256" key="3">
    <source>
        <dbReference type="ARBA" id="ARBA00022475"/>
    </source>
</evidence>
<keyword evidence="12" id="KW-1185">Reference proteome</keyword>
<accession>A0A2R4SXL4</accession>
<evidence type="ECO:0000256" key="1">
    <source>
        <dbReference type="ARBA" id="ARBA00004162"/>
    </source>
</evidence>
<feature type="transmembrane region" description="Helical" evidence="10">
    <location>
        <begin position="39"/>
        <end position="61"/>
    </location>
</feature>
<comment type="subcellular location">
    <subcellularLocation>
        <location evidence="1">Cell membrane</location>
        <topology evidence="1">Single-pass membrane protein</topology>
    </subcellularLocation>
</comment>
<keyword evidence="5" id="KW-0547">Nucleotide-binding</keyword>
<comment type="similarity">
    <text evidence="2">Belongs to the EccB family.</text>
</comment>
<keyword evidence="3" id="KW-1003">Cell membrane</keyword>
<dbReference type="NCBIfam" id="TIGR03919">
    <property type="entry name" value="T7SS_EccB"/>
    <property type="match status" value="1"/>
</dbReference>
<keyword evidence="4 10" id="KW-0812">Transmembrane</keyword>
<dbReference type="RefSeq" id="WP_108147303.1">
    <property type="nucleotide sequence ID" value="NZ_CP026304.1"/>
</dbReference>
<name>A0A2R4SXL4_9ACTN</name>
<dbReference type="KEGG" id="slk:SLUN_04815"/>
<organism evidence="11 12">
    <name type="scientific">Streptomyces lunaelactis</name>
    <dbReference type="NCBI Taxonomy" id="1535768"/>
    <lineage>
        <taxon>Bacteria</taxon>
        <taxon>Bacillati</taxon>
        <taxon>Actinomycetota</taxon>
        <taxon>Actinomycetes</taxon>
        <taxon>Kitasatosporales</taxon>
        <taxon>Streptomycetaceae</taxon>
        <taxon>Streptomyces</taxon>
    </lineage>
</organism>
<dbReference type="InterPro" id="IPR042485">
    <property type="entry name" value="T7SS_EccB_R3"/>
</dbReference>
<dbReference type="GO" id="GO:0005576">
    <property type="term" value="C:extracellular region"/>
    <property type="evidence" value="ECO:0007669"/>
    <property type="project" value="TreeGrafter"/>
</dbReference>
<sequence length="439" mass="44234">MQTRRDHVQAYQFATGRLASALVTGDPGRGDSPTRRSALGTLFGAGVVVLLCAGFGVYGLLSPVAKSDWKKNGAVVLEKETGNRYVYANGVLRPARNYASALLIAGKRNAPETVSAKSLAGVPHGFPVGIKGAPDTVPDASGLLTGAWARCLRTGPAGTATGKAGDRPAGQTLVFGPSAGAMAALTADREVLLSGPRGSRYLLMGGTKYPVPAESALIALGLDDQQAVPAPADWLAAVPTGPALTAPTPPGTGTPGGKVAGQAAEVGQFFRTSTGGGAHYYVLRADGLAPVNATAYALLAARPGAPAARQVSQAHIAVAPVSADRGLKDRLPDVLGARPLADGTACLKVGPDGSTQVVVGAASTRQVVIPPGGGVLAVPAGSTLQYLITEQGARYRLADGHAASALGLGDPERRLTLPAGVLALIPEGPLLSRAAAAKW</sequence>
<keyword evidence="9 10" id="KW-0472">Membrane</keyword>
<dbReference type="GO" id="GO:0005886">
    <property type="term" value="C:plasma membrane"/>
    <property type="evidence" value="ECO:0007669"/>
    <property type="project" value="UniProtKB-SubCell"/>
</dbReference>
<dbReference type="PANTHER" id="PTHR40765">
    <property type="entry name" value="ESX-2 SECRETION SYSTEM ATPASE ECCB2"/>
    <property type="match status" value="1"/>
</dbReference>